<proteinExistence type="predicted"/>
<evidence type="ECO:0000259" key="2">
    <source>
        <dbReference type="Pfam" id="PF16071"/>
    </source>
</evidence>
<feature type="domain" description="DUF4812" evidence="2">
    <location>
        <begin position="355"/>
        <end position="418"/>
    </location>
</feature>
<dbReference type="EnsemblMetazoa" id="ACOM036364-RA">
    <property type="protein sequence ID" value="ACOM036364-PA.1"/>
    <property type="gene ID" value="ACOM036364"/>
</dbReference>
<protein>
    <recommendedName>
        <fullName evidence="2">DUF4812 domain-containing protein</fullName>
    </recommendedName>
</protein>
<dbReference type="AlphaFoldDB" id="A0A8W7PT47"/>
<dbReference type="Proteomes" id="UP000075882">
    <property type="component" value="Unassembled WGS sequence"/>
</dbReference>
<evidence type="ECO:0000313" key="3">
    <source>
        <dbReference type="EnsemblMetazoa" id="ACOM036364-PA.1"/>
    </source>
</evidence>
<evidence type="ECO:0000256" key="1">
    <source>
        <dbReference type="SAM" id="MobiDB-lite"/>
    </source>
</evidence>
<reference evidence="3" key="1">
    <citation type="submission" date="2022-08" db="UniProtKB">
        <authorList>
            <consortium name="EnsemblMetazoa"/>
        </authorList>
    </citation>
    <scope>IDENTIFICATION</scope>
</reference>
<name>A0A8W7PT47_ANOCL</name>
<organism evidence="3">
    <name type="scientific">Anopheles coluzzii</name>
    <name type="common">African malaria mosquito</name>
    <dbReference type="NCBI Taxonomy" id="1518534"/>
    <lineage>
        <taxon>Eukaryota</taxon>
        <taxon>Metazoa</taxon>
        <taxon>Ecdysozoa</taxon>
        <taxon>Arthropoda</taxon>
        <taxon>Hexapoda</taxon>
        <taxon>Insecta</taxon>
        <taxon>Pterygota</taxon>
        <taxon>Neoptera</taxon>
        <taxon>Endopterygota</taxon>
        <taxon>Diptera</taxon>
        <taxon>Nematocera</taxon>
        <taxon>Culicoidea</taxon>
        <taxon>Culicidae</taxon>
        <taxon>Anophelinae</taxon>
        <taxon>Anopheles</taxon>
    </lineage>
</organism>
<feature type="region of interest" description="Disordered" evidence="1">
    <location>
        <begin position="49"/>
        <end position="79"/>
    </location>
</feature>
<dbReference type="VEuPathDB" id="VectorBase:ACON2_042160"/>
<feature type="compositionally biased region" description="Basic and acidic residues" evidence="1">
    <location>
        <begin position="49"/>
        <end position="65"/>
    </location>
</feature>
<dbReference type="Pfam" id="PF16071">
    <property type="entry name" value="DUF4812"/>
    <property type="match status" value="1"/>
</dbReference>
<accession>A0A8W7PT47</accession>
<sequence length="418" mass="47217">LCFVLIVHALHRSGFKLLRDKALNSIGHKMNGTHSPDMISRFRDLKLLESGEGPRPEPAQHGEPTHHRHQRSFTSQSAATKSQFIPAICNFQTARKMAQENLEHQPLPDAVIDIAFRKAQAAGFPNPGMELSVGPYATGVGCKNYKAGPTKCTKYRVYRPKTCGVIPKVPSALDTPERPESMRVKKKVGAMDLAIGWEFRTKHEPRSQTYMDGSKPSVAPPIFEVVEPAKDLNLPAVVHAGGVFSNTLGEEDFFDRDVIRQHKRLGKEIAELQRHGGSANSMERKLHEAAAKHAERIERFCHKFAPEEFPYNFHQEYRCAFKAGIPQSNVSGTLSSFDTGPNGTQRKPANYKKLLHIPKPREPYTKKNYVIDTLAPPFAFWKKGSGYPDYWRLISVYQQAYNKPIEKRKYPLLKTVYQ</sequence>
<dbReference type="InterPro" id="IPR032084">
    <property type="entry name" value="DUF4812"/>
</dbReference>